<proteinExistence type="predicted"/>
<sequence length="102" mass="11800">MERPKRHRNPKSIHPAPVQLALFPEHVSLCRIRPELNEWRYYRMEVWPDLFGGALLMRQWGRIGTGGCQRFDMHDDAGAAVNALAAITRAKTKRGYCHRTTD</sequence>
<dbReference type="PROSITE" id="PS51977">
    <property type="entry name" value="WGR"/>
    <property type="match status" value="1"/>
</dbReference>
<dbReference type="Gene3D" id="2.20.140.10">
    <property type="entry name" value="WGR domain"/>
    <property type="match status" value="1"/>
</dbReference>
<dbReference type="InterPro" id="IPR036930">
    <property type="entry name" value="WGR_dom_sf"/>
</dbReference>
<dbReference type="InterPro" id="IPR008893">
    <property type="entry name" value="WGR_domain"/>
</dbReference>
<dbReference type="AlphaFoldDB" id="A0A963YX03"/>
<gene>
    <name evidence="2" type="ORF">ASILVAE211_21845</name>
</gene>
<evidence type="ECO:0000259" key="1">
    <source>
        <dbReference type="PROSITE" id="PS51977"/>
    </source>
</evidence>
<evidence type="ECO:0000313" key="3">
    <source>
        <dbReference type="Proteomes" id="UP000708298"/>
    </source>
</evidence>
<reference evidence="2" key="1">
    <citation type="journal article" date="2021" name="Microorganisms">
        <title>Acidisoma silvae sp. nov. and Acidisomacellulosilytica sp. nov., Two Acidophilic Bacteria Isolated from Decaying Wood, Hydrolyzing Cellulose and Producing Poly-3-hydroxybutyrate.</title>
        <authorList>
            <person name="Mieszkin S."/>
            <person name="Pouder E."/>
            <person name="Uroz S."/>
            <person name="Simon-Colin C."/>
            <person name="Alain K."/>
        </authorList>
    </citation>
    <scope>NUCLEOTIDE SEQUENCE</scope>
    <source>
        <strain evidence="2">HW T2.11</strain>
    </source>
</reference>
<reference evidence="2" key="2">
    <citation type="submission" date="2021-01" db="EMBL/GenBank/DDBJ databases">
        <authorList>
            <person name="Mieszkin S."/>
            <person name="Pouder E."/>
            <person name="Alain K."/>
        </authorList>
    </citation>
    <scope>NUCLEOTIDE SEQUENCE</scope>
    <source>
        <strain evidence="2">HW T2.11</strain>
    </source>
</reference>
<dbReference type="RefSeq" id="WP_227323490.1">
    <property type="nucleotide sequence ID" value="NZ_JAESVB010000018.1"/>
</dbReference>
<dbReference type="CDD" id="cd07996">
    <property type="entry name" value="WGR_MMR_like"/>
    <property type="match status" value="1"/>
</dbReference>
<evidence type="ECO:0000313" key="2">
    <source>
        <dbReference type="EMBL" id="MCB8877850.1"/>
    </source>
</evidence>
<dbReference type="Pfam" id="PF05406">
    <property type="entry name" value="WGR"/>
    <property type="match status" value="1"/>
</dbReference>
<comment type="caution">
    <text evidence="2">The sequence shown here is derived from an EMBL/GenBank/DDBJ whole genome shotgun (WGS) entry which is preliminary data.</text>
</comment>
<dbReference type="InterPro" id="IPR049809">
    <property type="entry name" value="YehF/YfeS-like_WGR"/>
</dbReference>
<accession>A0A963YX03</accession>
<dbReference type="EMBL" id="JAESVB010000018">
    <property type="protein sequence ID" value="MCB8877850.1"/>
    <property type="molecule type" value="Genomic_DNA"/>
</dbReference>
<dbReference type="Proteomes" id="UP000708298">
    <property type="component" value="Unassembled WGS sequence"/>
</dbReference>
<organism evidence="2 3">
    <name type="scientific">Acidisoma silvae</name>
    <dbReference type="NCBI Taxonomy" id="2802396"/>
    <lineage>
        <taxon>Bacteria</taxon>
        <taxon>Pseudomonadati</taxon>
        <taxon>Pseudomonadota</taxon>
        <taxon>Alphaproteobacteria</taxon>
        <taxon>Acetobacterales</taxon>
        <taxon>Acidocellaceae</taxon>
        <taxon>Acidisoma</taxon>
    </lineage>
</organism>
<name>A0A963YX03_9PROT</name>
<protein>
    <submittedName>
        <fullName evidence="2">WGR domain-containing protein</fullName>
    </submittedName>
</protein>
<dbReference type="SMART" id="SM00773">
    <property type="entry name" value="WGR"/>
    <property type="match status" value="1"/>
</dbReference>
<dbReference type="SUPFAM" id="SSF142921">
    <property type="entry name" value="WGR domain-like"/>
    <property type="match status" value="1"/>
</dbReference>
<keyword evidence="3" id="KW-1185">Reference proteome</keyword>
<feature type="domain" description="WGR" evidence="1">
    <location>
        <begin position="19"/>
        <end position="102"/>
    </location>
</feature>